<organism evidence="2 3">
    <name type="scientific">Trichoglossum hirsutum</name>
    <dbReference type="NCBI Taxonomy" id="265104"/>
    <lineage>
        <taxon>Eukaryota</taxon>
        <taxon>Fungi</taxon>
        <taxon>Dikarya</taxon>
        <taxon>Ascomycota</taxon>
        <taxon>Pezizomycotina</taxon>
        <taxon>Geoglossomycetes</taxon>
        <taxon>Geoglossales</taxon>
        <taxon>Geoglossaceae</taxon>
        <taxon>Trichoglossum</taxon>
    </lineage>
</organism>
<name>A0A9P8RT43_9PEZI</name>
<dbReference type="InterPro" id="IPR009003">
    <property type="entry name" value="Peptidase_S1_PA"/>
</dbReference>
<proteinExistence type="predicted"/>
<evidence type="ECO:0000313" key="3">
    <source>
        <dbReference type="Proteomes" id="UP000750711"/>
    </source>
</evidence>
<dbReference type="EMBL" id="JAGHQM010000128">
    <property type="protein sequence ID" value="KAH0565173.1"/>
    <property type="molecule type" value="Genomic_DNA"/>
</dbReference>
<sequence>MADPTSPTTNTPPIPSGSTAPTSLGSGSQTQRQGSSAGSAASSVDTTNPFRQGFPNPLRPLPQANFIVDAKDAESIGWWEPIQAAAMGYMKARGIAWNTVTLINRRNPRHEPSPNDLTILITAFHDAASDSWYLMLQDLQAYLQDRGLTHLRVEIMDDRFARMPDHFIVESAHPLVYAWPGICDRIIRALGPAPWFTLTAIRRGINKIPENNPITVLITSPDPPSLYPIVASIESICEDANFVLKVEILEESGLFAMDNPGEVTLDSSSFANPISMGSSVSSKSVQDSSGTIGGGIVLSKGKFRVRTGVTNFHVMRTKSFPQMYVDSGLRPEQSFDVNVQAVVPSNQDYRFNLGNQQSFLENAIERPLAIAREEQDEKRIQLFESRKQTHCQLINELQTFNRDAGNLWAASGFRIHPQNRFGIDWALIKLPEHRPTRNILPTDAEFLALGAAELTNELSIANMKLEEWSSENVKAGEVVFKRGRTTGLTIGQFNSINPRVHLDGKICSAWQVVGQRGKPFCRKGDSGSFVIDSVGRWCALIFASPYEDIGDAYVLPVDILVADIESTTGGTVSLP</sequence>
<dbReference type="AlphaFoldDB" id="A0A9P8RT43"/>
<feature type="compositionally biased region" description="Low complexity" evidence="1">
    <location>
        <begin position="16"/>
        <end position="43"/>
    </location>
</feature>
<evidence type="ECO:0000313" key="2">
    <source>
        <dbReference type="EMBL" id="KAH0565173.1"/>
    </source>
</evidence>
<accession>A0A9P8RT43</accession>
<comment type="caution">
    <text evidence="2">The sequence shown here is derived from an EMBL/GenBank/DDBJ whole genome shotgun (WGS) entry which is preliminary data.</text>
</comment>
<dbReference type="InterPro" id="IPR012985">
    <property type="entry name" value="Peptidase_S64_Ssy5"/>
</dbReference>
<gene>
    <name evidence="2" type="ORF">GP486_001437</name>
</gene>
<feature type="region of interest" description="Disordered" evidence="1">
    <location>
        <begin position="1"/>
        <end position="58"/>
    </location>
</feature>
<dbReference type="SUPFAM" id="SSF50494">
    <property type="entry name" value="Trypsin-like serine proteases"/>
    <property type="match status" value="1"/>
</dbReference>
<dbReference type="Proteomes" id="UP000750711">
    <property type="component" value="Unassembled WGS sequence"/>
</dbReference>
<reference evidence="2" key="1">
    <citation type="submission" date="2021-03" db="EMBL/GenBank/DDBJ databases">
        <title>Comparative genomics and phylogenomic investigation of the class Geoglossomycetes provide insights into ecological specialization and systematics.</title>
        <authorList>
            <person name="Melie T."/>
            <person name="Pirro S."/>
            <person name="Miller A.N."/>
            <person name="Quandt A."/>
        </authorList>
    </citation>
    <scope>NUCLEOTIDE SEQUENCE</scope>
    <source>
        <strain evidence="2">CAQ_001_2017</strain>
    </source>
</reference>
<dbReference type="Pfam" id="PF08192">
    <property type="entry name" value="Peptidase_S64"/>
    <property type="match status" value="1"/>
</dbReference>
<evidence type="ECO:0000256" key="1">
    <source>
        <dbReference type="SAM" id="MobiDB-lite"/>
    </source>
</evidence>
<keyword evidence="3" id="KW-1185">Reference proteome</keyword>
<protein>
    <submittedName>
        <fullName evidence="2">Uncharacterized protein</fullName>
    </submittedName>
</protein>